<dbReference type="RefSeq" id="WP_123629773.1">
    <property type="nucleotide sequence ID" value="NZ_AYKH01000001.1"/>
</dbReference>
<dbReference type="InterPro" id="IPR027417">
    <property type="entry name" value="P-loop_NTPase"/>
</dbReference>
<dbReference type="InterPro" id="IPR030388">
    <property type="entry name" value="G_ERA_dom"/>
</dbReference>
<gene>
    <name evidence="6" type="primary">era</name>
    <name evidence="11" type="ORF">SAOR_00670</name>
</gene>
<accession>A0A423PXW9</accession>
<dbReference type="InterPro" id="IPR015946">
    <property type="entry name" value="KH_dom-like_a/b"/>
</dbReference>
<dbReference type="GO" id="GO:0070181">
    <property type="term" value="F:small ribosomal subunit rRNA binding"/>
    <property type="evidence" value="ECO:0007669"/>
    <property type="project" value="UniProtKB-UniRule"/>
</dbReference>
<dbReference type="GO" id="GO:0043024">
    <property type="term" value="F:ribosomal small subunit binding"/>
    <property type="evidence" value="ECO:0007669"/>
    <property type="project" value="TreeGrafter"/>
</dbReference>
<dbReference type="GO" id="GO:0005525">
    <property type="term" value="F:GTP binding"/>
    <property type="evidence" value="ECO:0007669"/>
    <property type="project" value="UniProtKB-UniRule"/>
</dbReference>
<dbReference type="Gene3D" id="3.40.50.300">
    <property type="entry name" value="P-loop containing nucleotide triphosphate hydrolases"/>
    <property type="match status" value="1"/>
</dbReference>
<dbReference type="NCBIfam" id="NF000908">
    <property type="entry name" value="PRK00089.1"/>
    <property type="match status" value="1"/>
</dbReference>
<keyword evidence="6" id="KW-0963">Cytoplasm</keyword>
<comment type="subcellular location">
    <subcellularLocation>
        <location evidence="6">Cytoplasm</location>
    </subcellularLocation>
    <subcellularLocation>
        <location evidence="6">Cell membrane</location>
        <topology evidence="6">Peripheral membrane protein</topology>
    </subcellularLocation>
</comment>
<dbReference type="GO" id="GO:0000028">
    <property type="term" value="P:ribosomal small subunit assembly"/>
    <property type="evidence" value="ECO:0007669"/>
    <property type="project" value="TreeGrafter"/>
</dbReference>
<evidence type="ECO:0000256" key="4">
    <source>
        <dbReference type="ARBA" id="ARBA00022884"/>
    </source>
</evidence>
<keyword evidence="3 6" id="KW-0547">Nucleotide-binding</keyword>
<comment type="subunit">
    <text evidence="6">Monomer.</text>
</comment>
<feature type="binding site" evidence="6">
    <location>
        <begin position="16"/>
        <end position="23"/>
    </location>
    <ligand>
        <name>GTP</name>
        <dbReference type="ChEBI" id="CHEBI:37565"/>
    </ligand>
</feature>
<evidence type="ECO:0000256" key="2">
    <source>
        <dbReference type="ARBA" id="ARBA00020484"/>
    </source>
</evidence>
<proteinExistence type="inferred from homology"/>
<evidence type="ECO:0000256" key="1">
    <source>
        <dbReference type="ARBA" id="ARBA00007921"/>
    </source>
</evidence>
<dbReference type="PRINTS" id="PR00326">
    <property type="entry name" value="GTP1OBG"/>
</dbReference>
<dbReference type="InterPro" id="IPR005225">
    <property type="entry name" value="Small_GTP-bd"/>
</dbReference>
<keyword evidence="6" id="KW-1003">Cell membrane</keyword>
<feature type="domain" description="Era-type G" evidence="10">
    <location>
        <begin position="8"/>
        <end position="176"/>
    </location>
</feature>
<keyword evidence="4 6" id="KW-0694">RNA-binding</keyword>
<dbReference type="InterPro" id="IPR005662">
    <property type="entry name" value="GTPase_Era-like"/>
</dbReference>
<dbReference type="HAMAP" id="MF_00367">
    <property type="entry name" value="GTPase_Era"/>
    <property type="match status" value="1"/>
</dbReference>
<keyword evidence="5 6" id="KW-0342">GTP-binding</keyword>
<evidence type="ECO:0000259" key="9">
    <source>
        <dbReference type="PROSITE" id="PS50823"/>
    </source>
</evidence>
<feature type="region of interest" description="G3" evidence="7">
    <location>
        <begin position="63"/>
        <end position="66"/>
    </location>
</feature>
<dbReference type="Proteomes" id="UP000283993">
    <property type="component" value="Unassembled WGS sequence"/>
</dbReference>
<dbReference type="SUPFAM" id="SSF54814">
    <property type="entry name" value="Prokaryotic type KH domain (KH-domain type II)"/>
    <property type="match status" value="1"/>
</dbReference>
<comment type="function">
    <text evidence="6">An essential GTPase that binds both GDP and GTP, with rapid nucleotide exchange. Plays a role in 16S rRNA processing and 30S ribosomal subunit biogenesis and possibly also in cell cycle regulation and energy metabolism.</text>
</comment>
<dbReference type="PANTHER" id="PTHR42698:SF1">
    <property type="entry name" value="GTPASE ERA, MITOCHONDRIAL"/>
    <property type="match status" value="1"/>
</dbReference>
<dbReference type="PANTHER" id="PTHR42698">
    <property type="entry name" value="GTPASE ERA"/>
    <property type="match status" value="1"/>
</dbReference>
<dbReference type="CDD" id="cd04163">
    <property type="entry name" value="Era"/>
    <property type="match status" value="1"/>
</dbReference>
<dbReference type="PROSITE" id="PS51713">
    <property type="entry name" value="G_ERA"/>
    <property type="match status" value="1"/>
</dbReference>
<dbReference type="GO" id="GO:0003924">
    <property type="term" value="F:GTPase activity"/>
    <property type="evidence" value="ECO:0007669"/>
    <property type="project" value="UniProtKB-UniRule"/>
</dbReference>
<dbReference type="InterPro" id="IPR006073">
    <property type="entry name" value="GTP-bd"/>
</dbReference>
<dbReference type="Pfam" id="PF01926">
    <property type="entry name" value="MMR_HSR1"/>
    <property type="match status" value="1"/>
</dbReference>
<keyword evidence="6" id="KW-0690">Ribosome biogenesis</keyword>
<dbReference type="PROSITE" id="PS50823">
    <property type="entry name" value="KH_TYPE_2"/>
    <property type="match status" value="1"/>
</dbReference>
<dbReference type="InterPro" id="IPR009019">
    <property type="entry name" value="KH_sf_prok-type"/>
</dbReference>
<feature type="region of interest" description="G2" evidence="7">
    <location>
        <begin position="42"/>
        <end position="46"/>
    </location>
</feature>
<dbReference type="Gene3D" id="3.30.300.20">
    <property type="match status" value="1"/>
</dbReference>
<dbReference type="Pfam" id="PF07650">
    <property type="entry name" value="KH_2"/>
    <property type="match status" value="1"/>
</dbReference>
<dbReference type="AlphaFoldDB" id="A0A423PXW9"/>
<evidence type="ECO:0000256" key="6">
    <source>
        <dbReference type="HAMAP-Rule" id="MF_00367"/>
    </source>
</evidence>
<feature type="region of interest" description="G5" evidence="7">
    <location>
        <begin position="155"/>
        <end position="157"/>
    </location>
</feature>
<keyword evidence="12" id="KW-1185">Reference proteome</keyword>
<feature type="domain" description="KH type-2" evidence="9">
    <location>
        <begin position="199"/>
        <end position="283"/>
    </location>
</feature>
<feature type="region of interest" description="G4" evidence="7">
    <location>
        <begin position="125"/>
        <end position="128"/>
    </location>
</feature>
<feature type="binding site" evidence="6">
    <location>
        <begin position="125"/>
        <end position="128"/>
    </location>
    <ligand>
        <name>GTP</name>
        <dbReference type="ChEBI" id="CHEBI:37565"/>
    </ligand>
</feature>
<organism evidence="11 12">
    <name type="scientific">Salinisphaera orenii MK-B5</name>
    <dbReference type="NCBI Taxonomy" id="856730"/>
    <lineage>
        <taxon>Bacteria</taxon>
        <taxon>Pseudomonadati</taxon>
        <taxon>Pseudomonadota</taxon>
        <taxon>Gammaproteobacteria</taxon>
        <taxon>Salinisphaerales</taxon>
        <taxon>Salinisphaeraceae</taxon>
        <taxon>Salinisphaera</taxon>
    </lineage>
</organism>
<dbReference type="SUPFAM" id="SSF52540">
    <property type="entry name" value="P-loop containing nucleoside triphosphate hydrolases"/>
    <property type="match status" value="1"/>
</dbReference>
<evidence type="ECO:0000256" key="7">
    <source>
        <dbReference type="PROSITE-ProRule" id="PRU01050"/>
    </source>
</evidence>
<evidence type="ECO:0000259" key="10">
    <source>
        <dbReference type="PROSITE" id="PS51713"/>
    </source>
</evidence>
<reference evidence="11 12" key="1">
    <citation type="submission" date="2013-10" db="EMBL/GenBank/DDBJ databases">
        <title>Salinisphaera orenii MK-B5 Genome Sequencing.</title>
        <authorList>
            <person name="Lai Q."/>
            <person name="Li C."/>
            <person name="Shao Z."/>
        </authorList>
    </citation>
    <scope>NUCLEOTIDE SEQUENCE [LARGE SCALE GENOMIC DNA]</scope>
    <source>
        <strain evidence="11 12">MK-B5</strain>
    </source>
</reference>
<comment type="similarity">
    <text evidence="1 6 7 8">Belongs to the TRAFAC class TrmE-Era-EngA-EngB-Septin-like GTPase superfamily. Era GTPase family.</text>
</comment>
<dbReference type="CDD" id="cd22534">
    <property type="entry name" value="KH-II_Era"/>
    <property type="match status" value="1"/>
</dbReference>
<protein>
    <recommendedName>
        <fullName evidence="2 6">GTPase Era</fullName>
    </recommendedName>
</protein>
<evidence type="ECO:0000256" key="8">
    <source>
        <dbReference type="RuleBase" id="RU003761"/>
    </source>
</evidence>
<evidence type="ECO:0000256" key="3">
    <source>
        <dbReference type="ARBA" id="ARBA00022741"/>
    </source>
</evidence>
<comment type="caution">
    <text evidence="11">The sequence shown here is derived from an EMBL/GenBank/DDBJ whole genome shotgun (WGS) entry which is preliminary data.</text>
</comment>
<name>A0A423PXW9_9GAMM</name>
<evidence type="ECO:0000313" key="11">
    <source>
        <dbReference type="EMBL" id="ROO30395.1"/>
    </source>
</evidence>
<keyword evidence="6" id="KW-0699">rRNA-binding</keyword>
<feature type="binding site" evidence="6">
    <location>
        <begin position="63"/>
        <end position="67"/>
    </location>
    <ligand>
        <name>GTP</name>
        <dbReference type="ChEBI" id="CHEBI:37565"/>
    </ligand>
</feature>
<dbReference type="EMBL" id="AYKH01000001">
    <property type="protein sequence ID" value="ROO30395.1"/>
    <property type="molecule type" value="Genomic_DNA"/>
</dbReference>
<keyword evidence="6" id="KW-0472">Membrane</keyword>
<evidence type="ECO:0000313" key="12">
    <source>
        <dbReference type="Proteomes" id="UP000283993"/>
    </source>
</evidence>
<evidence type="ECO:0000256" key="5">
    <source>
        <dbReference type="ARBA" id="ARBA00023134"/>
    </source>
</evidence>
<dbReference type="NCBIfam" id="TIGR00436">
    <property type="entry name" value="era"/>
    <property type="match status" value="1"/>
</dbReference>
<dbReference type="NCBIfam" id="TIGR00231">
    <property type="entry name" value="small_GTP"/>
    <property type="match status" value="1"/>
</dbReference>
<feature type="region of interest" description="G1" evidence="7">
    <location>
        <begin position="16"/>
        <end position="23"/>
    </location>
</feature>
<sequence>MSETRDTRSGMVALVGRPNVGKSTLVNALVGEKVSIVTPKPQTTRHRIIGVYTREDLQIALVDTPGLHTTAKSALNRVLNETAVASLAGIDLVLFMVEAGRWRDEDAAALARLARVEAPVGLVINKVDRVADKTELLPFIQSVSEKREFAFVAPISAQKGRNLDAIIAECGTRMPAGPFLFPDDEYTDRNLRFIAAETVREKLTLFLQQELPYSAAVEIERFDSSDVPIEIHACIWVSRENHKAMVIGRGGQMLKKIGRAARLDLVSRLDTRVDLRLWVKVRENWIDSEASVRDLGH</sequence>
<dbReference type="InterPro" id="IPR004044">
    <property type="entry name" value="KH_dom_type_2"/>
</dbReference>
<dbReference type="GO" id="GO:0005829">
    <property type="term" value="C:cytosol"/>
    <property type="evidence" value="ECO:0007669"/>
    <property type="project" value="TreeGrafter"/>
</dbReference>
<dbReference type="GO" id="GO:0005886">
    <property type="term" value="C:plasma membrane"/>
    <property type="evidence" value="ECO:0007669"/>
    <property type="project" value="UniProtKB-SubCell"/>
</dbReference>